<evidence type="ECO:0000313" key="4">
    <source>
        <dbReference type="Proteomes" id="UP001149822"/>
    </source>
</evidence>
<feature type="domain" description="Glycosyltransferase 61 catalytic" evidence="2">
    <location>
        <begin position="96"/>
        <end position="249"/>
    </location>
</feature>
<dbReference type="Proteomes" id="UP001149822">
    <property type="component" value="Unassembled WGS sequence"/>
</dbReference>
<proteinExistence type="predicted"/>
<feature type="region of interest" description="Disordered" evidence="1">
    <location>
        <begin position="1"/>
        <end position="21"/>
    </location>
</feature>
<gene>
    <name evidence="3" type="ORF">OU682_14035</name>
</gene>
<evidence type="ECO:0000313" key="3">
    <source>
        <dbReference type="EMBL" id="MCZ0962735.1"/>
    </source>
</evidence>
<dbReference type="Pfam" id="PF04577">
    <property type="entry name" value="Glyco_transf_61"/>
    <property type="match status" value="1"/>
</dbReference>
<keyword evidence="4" id="KW-1185">Reference proteome</keyword>
<accession>A0ABT4J7U7</accession>
<dbReference type="EMBL" id="JAPTYD010000022">
    <property type="protein sequence ID" value="MCZ0962735.1"/>
    <property type="molecule type" value="Genomic_DNA"/>
</dbReference>
<feature type="non-terminal residue" evidence="3">
    <location>
        <position position="1"/>
    </location>
</feature>
<feature type="compositionally biased region" description="Low complexity" evidence="1">
    <location>
        <begin position="1"/>
        <end position="17"/>
    </location>
</feature>
<sequence length="315" mass="34764">LMKVSAPSLLSPQPSSDSGERQHTLVETLAATSFTEGPLATYRLGEATVLGGIVVTQDSRIFHSENVTASLKQVLASAPVATETILANSTQGLHYFGHWLGDDVSAFEAFRDHPGLVSLPLLPWSDAGLYRHLFDQHWRQQAVIRSRSLTLVRDLGFGQRKAERYRRLRARLRERLKAASREVVYLRRGPSGDKRQIANAEALERRLSDAGVAVLTAEQDGQQLVSGTLDAKLVITVEGSQACHAIYALRDSGSLLVLQPPDRFYAAPHEWMRVLDMNCGMVFGTHAQGGFAIDPDEVLSMVDRLLFMTENRVSC</sequence>
<evidence type="ECO:0000259" key="2">
    <source>
        <dbReference type="Pfam" id="PF04577"/>
    </source>
</evidence>
<evidence type="ECO:0000256" key="1">
    <source>
        <dbReference type="SAM" id="MobiDB-lite"/>
    </source>
</evidence>
<dbReference type="RefSeq" id="WP_268942784.1">
    <property type="nucleotide sequence ID" value="NZ_JAPTYD010000022.1"/>
</dbReference>
<name>A0ABT4J7U7_9RHOB</name>
<organism evidence="3 4">
    <name type="scientific">Paracoccus benzoatiresistens</name>
    <dbReference type="NCBI Taxonomy" id="2997341"/>
    <lineage>
        <taxon>Bacteria</taxon>
        <taxon>Pseudomonadati</taxon>
        <taxon>Pseudomonadota</taxon>
        <taxon>Alphaproteobacteria</taxon>
        <taxon>Rhodobacterales</taxon>
        <taxon>Paracoccaceae</taxon>
        <taxon>Paracoccus</taxon>
    </lineage>
</organism>
<comment type="caution">
    <text evidence="3">The sequence shown here is derived from an EMBL/GenBank/DDBJ whole genome shotgun (WGS) entry which is preliminary data.</text>
</comment>
<reference evidence="3" key="1">
    <citation type="submission" date="2022-12" db="EMBL/GenBank/DDBJ databases">
        <title>Paracoccus sp. EF6 isolated from a lake water.</title>
        <authorList>
            <person name="Liu H."/>
        </authorList>
    </citation>
    <scope>NUCLEOTIDE SEQUENCE</scope>
    <source>
        <strain evidence="3">EF6</strain>
    </source>
</reference>
<protein>
    <submittedName>
        <fullName evidence="3">Glycosyltransferase 61 family protein</fullName>
    </submittedName>
</protein>
<dbReference type="InterPro" id="IPR049625">
    <property type="entry name" value="Glyco_transf_61_cat"/>
</dbReference>